<dbReference type="OrthoDB" id="9923082at2"/>
<reference evidence="1 2" key="1">
    <citation type="submission" date="2019-02" db="EMBL/GenBank/DDBJ databases">
        <title>Draft genome sequence of Amycolatopsis sp. 8-3EHSu isolated from roots of Suaeda maritima.</title>
        <authorList>
            <person name="Duangmal K."/>
            <person name="Chantavorakit T."/>
        </authorList>
    </citation>
    <scope>NUCLEOTIDE SEQUENCE [LARGE SCALE GENOMIC DNA]</scope>
    <source>
        <strain evidence="1 2">8-3EHSu</strain>
    </source>
</reference>
<comment type="caution">
    <text evidence="1">The sequence shown here is derived from an EMBL/GenBank/DDBJ whole genome shotgun (WGS) entry which is preliminary data.</text>
</comment>
<proteinExistence type="predicted"/>
<dbReference type="Proteomes" id="UP000292003">
    <property type="component" value="Unassembled WGS sequence"/>
</dbReference>
<evidence type="ECO:0000313" key="2">
    <source>
        <dbReference type="Proteomes" id="UP000292003"/>
    </source>
</evidence>
<gene>
    <name evidence="1" type="ORF">EWH70_13315</name>
</gene>
<evidence type="ECO:0000313" key="1">
    <source>
        <dbReference type="EMBL" id="RZQ63418.1"/>
    </source>
</evidence>
<dbReference type="EMBL" id="SFCC01000006">
    <property type="protein sequence ID" value="RZQ63418.1"/>
    <property type="molecule type" value="Genomic_DNA"/>
</dbReference>
<accession>A0A4Q7J8V0</accession>
<name>A0A4Q7J8V0_9PSEU</name>
<sequence length="90" mass="10475">MLDSAKLWELWKRLSKAQAEMGHKCKLKSDAWKAARDAGDTDEADRLWDEYRKMWRNYEVMGAQTCMAWARYIVADQQLNSNEVFGALDG</sequence>
<dbReference type="RefSeq" id="WP_130475671.1">
    <property type="nucleotide sequence ID" value="NZ_SFCC01000006.1"/>
</dbReference>
<organism evidence="1 2">
    <name type="scientific">Amycolatopsis suaedae</name>
    <dbReference type="NCBI Taxonomy" id="2510978"/>
    <lineage>
        <taxon>Bacteria</taxon>
        <taxon>Bacillati</taxon>
        <taxon>Actinomycetota</taxon>
        <taxon>Actinomycetes</taxon>
        <taxon>Pseudonocardiales</taxon>
        <taxon>Pseudonocardiaceae</taxon>
        <taxon>Amycolatopsis</taxon>
    </lineage>
</organism>
<protein>
    <submittedName>
        <fullName evidence="1">Uncharacterized protein</fullName>
    </submittedName>
</protein>
<keyword evidence="2" id="KW-1185">Reference proteome</keyword>
<dbReference type="AlphaFoldDB" id="A0A4Q7J8V0"/>